<dbReference type="InterPro" id="IPR036909">
    <property type="entry name" value="Cyt_c-like_dom_sf"/>
</dbReference>
<evidence type="ECO:0000256" key="5">
    <source>
        <dbReference type="ARBA" id="ARBA00022764"/>
    </source>
</evidence>
<evidence type="ECO:0000256" key="6">
    <source>
        <dbReference type="ARBA" id="ARBA00022982"/>
    </source>
</evidence>
<feature type="binding site" description="axial binding residue" evidence="9">
    <location>
        <position position="146"/>
    </location>
    <ligand>
        <name>heme c</name>
        <dbReference type="ChEBI" id="CHEBI:61717"/>
        <label>2</label>
    </ligand>
    <ligandPart>
        <name>Fe</name>
        <dbReference type="ChEBI" id="CHEBI:18248"/>
    </ligandPart>
</feature>
<dbReference type="Gene3D" id="1.10.760.10">
    <property type="entry name" value="Cytochrome c-like domain"/>
    <property type="match status" value="2"/>
</dbReference>
<evidence type="ECO:0000256" key="1">
    <source>
        <dbReference type="ARBA" id="ARBA00004418"/>
    </source>
</evidence>
<comment type="PTM">
    <text evidence="8">Binds 2 heme c groups covalently per subunit.</text>
</comment>
<dbReference type="SUPFAM" id="SSF46626">
    <property type="entry name" value="Cytochrome c"/>
    <property type="match status" value="2"/>
</dbReference>
<proteinExistence type="predicted"/>
<sequence length="229" mass="23969">MSKMAISLAGAIILIAGAGLLAMTGASRGQSDGARAGDPALGSHVADAKCAECHGADCNSSESQFPKLAGQSPAYLYRQLWAFRNGTRRSDIMAPIAADLGDADMANASSFYGKQSRKADAVKDQRLAAIGERIFFAGMPACAMCHRASGQRGMPVTGMMGGGMMERMPMMGMMADAPYLNGQHAAYIVDQLDRFASGARPSSTMMGRIAAALSEADKRAVAEYLSGLR</sequence>
<evidence type="ECO:0000259" key="10">
    <source>
        <dbReference type="PROSITE" id="PS51007"/>
    </source>
</evidence>
<keyword evidence="2" id="KW-0813">Transport</keyword>
<dbReference type="PANTHER" id="PTHR33751">
    <property type="entry name" value="CBB3-TYPE CYTOCHROME C OXIDASE SUBUNIT FIXP"/>
    <property type="match status" value="1"/>
</dbReference>
<feature type="binding site" description="covalent" evidence="8">
    <location>
        <position position="142"/>
    </location>
    <ligand>
        <name>heme c</name>
        <dbReference type="ChEBI" id="CHEBI:61717"/>
        <label>2</label>
    </ligand>
</feature>
<feature type="binding site" description="axial binding residue" evidence="9">
    <location>
        <position position="93"/>
    </location>
    <ligand>
        <name>heme c</name>
        <dbReference type="ChEBI" id="CHEBI:61717"/>
        <label>1</label>
    </ligand>
    <ligandPart>
        <name>Fe</name>
        <dbReference type="ChEBI" id="CHEBI:18248"/>
    </ligandPart>
</feature>
<protein>
    <submittedName>
        <fullName evidence="11 12">Cytochrome c</fullName>
    </submittedName>
</protein>
<feature type="binding site" description="covalent" evidence="8">
    <location>
        <position position="145"/>
    </location>
    <ligand>
        <name>heme c</name>
        <dbReference type="ChEBI" id="CHEBI:61717"/>
        <label>2</label>
    </ligand>
</feature>
<comment type="subcellular location">
    <subcellularLocation>
        <location evidence="1">Periplasm</location>
    </subcellularLocation>
</comment>
<dbReference type="InterPro" id="IPR009056">
    <property type="entry name" value="Cyt_c-like_dom"/>
</dbReference>
<dbReference type="GeneID" id="95765987"/>
<evidence type="ECO:0000256" key="9">
    <source>
        <dbReference type="PIRSR" id="PIRSR000005-2"/>
    </source>
</evidence>
<dbReference type="EMBL" id="JAVDPY010000019">
    <property type="protein sequence ID" value="MDR6336854.1"/>
    <property type="molecule type" value="Genomic_DNA"/>
</dbReference>
<evidence type="ECO:0000313" key="12">
    <source>
        <dbReference type="EMBL" id="MDR6336854.1"/>
    </source>
</evidence>
<evidence type="ECO:0000313" key="14">
    <source>
        <dbReference type="Proteomes" id="UP001245370"/>
    </source>
</evidence>
<comment type="caution">
    <text evidence="11">The sequence shown here is derived from an EMBL/GenBank/DDBJ whole genome shotgun (WGS) entry which is preliminary data.</text>
</comment>
<dbReference type="Pfam" id="PF00034">
    <property type="entry name" value="Cytochrom_C"/>
    <property type="match status" value="2"/>
</dbReference>
<dbReference type="EMBL" id="BSDO01000019">
    <property type="protein sequence ID" value="GLI25544.1"/>
    <property type="molecule type" value="Genomic_DNA"/>
</dbReference>
<feature type="domain" description="Cytochrome c" evidence="10">
    <location>
        <begin position="126"/>
        <end position="229"/>
    </location>
</feature>
<keyword evidence="5" id="KW-0574">Periplasm</keyword>
<evidence type="ECO:0000313" key="11">
    <source>
        <dbReference type="EMBL" id="GLI25544.1"/>
    </source>
</evidence>
<evidence type="ECO:0000256" key="7">
    <source>
        <dbReference type="ARBA" id="ARBA00023004"/>
    </source>
</evidence>
<keyword evidence="14" id="KW-1185">Reference proteome</keyword>
<feature type="binding site" description="axial binding residue" evidence="9">
    <location>
        <position position="206"/>
    </location>
    <ligand>
        <name>heme c</name>
        <dbReference type="ChEBI" id="CHEBI:61717"/>
        <label>2</label>
    </ligand>
    <ligandPart>
        <name>Fe</name>
        <dbReference type="ChEBI" id="CHEBI:18248"/>
    </ligandPart>
</feature>
<dbReference type="Proteomes" id="UP001245370">
    <property type="component" value="Unassembled WGS sequence"/>
</dbReference>
<feature type="binding site" description="covalent" evidence="8">
    <location>
        <position position="50"/>
    </location>
    <ligand>
        <name>heme c</name>
        <dbReference type="ChEBI" id="CHEBI:61717"/>
        <label>1</label>
    </ligand>
</feature>
<dbReference type="AlphaFoldDB" id="A0A9W6FM53"/>
<feature type="domain" description="Cytochrome c" evidence="10">
    <location>
        <begin position="37"/>
        <end position="116"/>
    </location>
</feature>
<dbReference type="PIRSF" id="PIRSF000005">
    <property type="entry name" value="Cytochrome_c4"/>
    <property type="match status" value="1"/>
</dbReference>
<dbReference type="GO" id="GO:0005506">
    <property type="term" value="F:iron ion binding"/>
    <property type="evidence" value="ECO:0007669"/>
    <property type="project" value="InterPro"/>
</dbReference>
<dbReference type="InterPro" id="IPR024167">
    <property type="entry name" value="Cytochrome_c4-like"/>
</dbReference>
<evidence type="ECO:0000313" key="13">
    <source>
        <dbReference type="Proteomes" id="UP001144397"/>
    </source>
</evidence>
<keyword evidence="6" id="KW-0249">Electron transport</keyword>
<dbReference type="RefSeq" id="WP_245327175.1">
    <property type="nucleotide sequence ID" value="NZ_BSDO01000019.1"/>
</dbReference>
<accession>A0A9W6FM53</accession>
<dbReference type="PROSITE" id="PS51007">
    <property type="entry name" value="CYTC"/>
    <property type="match status" value="2"/>
</dbReference>
<feature type="binding site" description="covalent" evidence="8">
    <location>
        <position position="53"/>
    </location>
    <ligand>
        <name>heme c</name>
        <dbReference type="ChEBI" id="CHEBI:61717"/>
        <label>1</label>
    </ligand>
</feature>
<evidence type="ECO:0000256" key="8">
    <source>
        <dbReference type="PIRSR" id="PIRSR000005-1"/>
    </source>
</evidence>
<keyword evidence="4 9" id="KW-0479">Metal-binding</keyword>
<gene>
    <name evidence="12" type="ORF">GGQ86_005358</name>
    <name evidence="11" type="ORF">XFLAVUS301_52180</name>
</gene>
<feature type="binding site" description="axial binding residue" evidence="9">
    <location>
        <position position="54"/>
    </location>
    <ligand>
        <name>heme c</name>
        <dbReference type="ChEBI" id="CHEBI:61717"/>
        <label>1</label>
    </ligand>
    <ligandPart>
        <name>Fe</name>
        <dbReference type="ChEBI" id="CHEBI:18248"/>
    </ligandPart>
</feature>
<evidence type="ECO:0000256" key="3">
    <source>
        <dbReference type="ARBA" id="ARBA00022617"/>
    </source>
</evidence>
<dbReference type="Proteomes" id="UP001144397">
    <property type="component" value="Unassembled WGS sequence"/>
</dbReference>
<dbReference type="GO" id="GO:0042597">
    <property type="term" value="C:periplasmic space"/>
    <property type="evidence" value="ECO:0007669"/>
    <property type="project" value="UniProtKB-SubCell"/>
</dbReference>
<reference evidence="12 14" key="2">
    <citation type="submission" date="2023-07" db="EMBL/GenBank/DDBJ databases">
        <title>Genomic Encyclopedia of Type Strains, Phase IV (KMG-IV): sequencing the most valuable type-strain genomes for metagenomic binning, comparative biology and taxonomic classification.</title>
        <authorList>
            <person name="Goeker M."/>
        </authorList>
    </citation>
    <scope>NUCLEOTIDE SEQUENCE [LARGE SCALE GENOMIC DNA]</scope>
    <source>
        <strain evidence="12 14">DSM 338</strain>
    </source>
</reference>
<dbReference type="GO" id="GO:0009055">
    <property type="term" value="F:electron transfer activity"/>
    <property type="evidence" value="ECO:0007669"/>
    <property type="project" value="InterPro"/>
</dbReference>
<keyword evidence="7 9" id="KW-0408">Iron</keyword>
<dbReference type="PANTHER" id="PTHR33751:SF9">
    <property type="entry name" value="CYTOCHROME C4"/>
    <property type="match status" value="1"/>
</dbReference>
<evidence type="ECO:0000256" key="2">
    <source>
        <dbReference type="ARBA" id="ARBA00022448"/>
    </source>
</evidence>
<dbReference type="InterPro" id="IPR050597">
    <property type="entry name" value="Cytochrome_c_Oxidase_Subunit"/>
</dbReference>
<reference evidence="11" key="1">
    <citation type="submission" date="2022-12" db="EMBL/GenBank/DDBJ databases">
        <title>Reference genome sequencing for broad-spectrum identification of bacterial and archaeal isolates by mass spectrometry.</title>
        <authorList>
            <person name="Sekiguchi Y."/>
            <person name="Tourlousse D.M."/>
        </authorList>
    </citation>
    <scope>NUCLEOTIDE SEQUENCE</scope>
    <source>
        <strain evidence="11">301</strain>
    </source>
</reference>
<evidence type="ECO:0000256" key="4">
    <source>
        <dbReference type="ARBA" id="ARBA00022723"/>
    </source>
</evidence>
<keyword evidence="3 8" id="KW-0349">Heme</keyword>
<name>A0A9W6FM53_XANFL</name>
<organism evidence="11 13">
    <name type="scientific">Xanthobacter flavus</name>
    <dbReference type="NCBI Taxonomy" id="281"/>
    <lineage>
        <taxon>Bacteria</taxon>
        <taxon>Pseudomonadati</taxon>
        <taxon>Pseudomonadota</taxon>
        <taxon>Alphaproteobacteria</taxon>
        <taxon>Hyphomicrobiales</taxon>
        <taxon>Xanthobacteraceae</taxon>
        <taxon>Xanthobacter</taxon>
    </lineage>
</organism>
<dbReference type="GO" id="GO:0020037">
    <property type="term" value="F:heme binding"/>
    <property type="evidence" value="ECO:0007669"/>
    <property type="project" value="InterPro"/>
</dbReference>